<evidence type="ECO:0000256" key="8">
    <source>
        <dbReference type="ARBA" id="ARBA00023242"/>
    </source>
</evidence>
<dbReference type="AlphaFoldDB" id="A0A8H6WKV0"/>
<comment type="caution">
    <text evidence="14">The sequence shown here is derived from an EMBL/GenBank/DDBJ whole genome shotgun (WGS) entry which is preliminary data.</text>
</comment>
<dbReference type="NCBIfam" id="TIGR02245">
    <property type="entry name" value="HAD_IIID1"/>
    <property type="match status" value="2"/>
</dbReference>
<feature type="region of interest" description="Disordered" evidence="12">
    <location>
        <begin position="710"/>
        <end position="740"/>
    </location>
</feature>
<dbReference type="InterPro" id="IPR036412">
    <property type="entry name" value="HAD-like_sf"/>
</dbReference>
<dbReference type="GO" id="GO:0046872">
    <property type="term" value="F:metal ion binding"/>
    <property type="evidence" value="ECO:0007669"/>
    <property type="project" value="UniProtKB-KW"/>
</dbReference>
<dbReference type="SUPFAM" id="SSF54236">
    <property type="entry name" value="Ubiquitin-like"/>
    <property type="match status" value="2"/>
</dbReference>
<dbReference type="EC" id="3.1.3.16" evidence="3"/>
<feature type="compositionally biased region" description="Polar residues" evidence="12">
    <location>
        <begin position="721"/>
        <end position="736"/>
    </location>
</feature>
<keyword evidence="5" id="KW-0378">Hydrolase</keyword>
<evidence type="ECO:0000256" key="9">
    <source>
        <dbReference type="ARBA" id="ARBA00032039"/>
    </source>
</evidence>
<name>A0A8H6WKV0_MYCCL</name>
<dbReference type="PANTHER" id="PTHR48493">
    <property type="entry name" value="UBIQUITIN-LIKE DOMAIN-CONTAINING CTD PHOSPHATASE 1"/>
    <property type="match status" value="1"/>
</dbReference>
<evidence type="ECO:0000256" key="4">
    <source>
        <dbReference type="ARBA" id="ARBA00022723"/>
    </source>
</evidence>
<comment type="cofactor">
    <cofactor evidence="1">
        <name>Mg(2+)</name>
        <dbReference type="ChEBI" id="CHEBI:18420"/>
    </cofactor>
</comment>
<dbReference type="InterPro" id="IPR011943">
    <property type="entry name" value="HAD-SF_hydro_IIID"/>
</dbReference>
<keyword evidence="15" id="KW-1185">Reference proteome</keyword>
<feature type="region of interest" description="Disordered" evidence="12">
    <location>
        <begin position="89"/>
        <end position="118"/>
    </location>
</feature>
<dbReference type="GO" id="GO:0005634">
    <property type="term" value="C:nucleus"/>
    <property type="evidence" value="ECO:0007669"/>
    <property type="project" value="UniProtKB-SubCell"/>
</dbReference>
<dbReference type="GO" id="GO:0090364">
    <property type="term" value="P:regulation of proteasome assembly"/>
    <property type="evidence" value="ECO:0007669"/>
    <property type="project" value="InterPro"/>
</dbReference>
<dbReference type="EMBL" id="JACAZE010000001">
    <property type="protein sequence ID" value="KAF7322379.1"/>
    <property type="molecule type" value="Genomic_DNA"/>
</dbReference>
<comment type="subcellular location">
    <subcellularLocation>
        <location evidence="2">Nucleus</location>
    </subcellularLocation>
</comment>
<dbReference type="InterPro" id="IPR051658">
    <property type="entry name" value="UBLCP1"/>
</dbReference>
<dbReference type="Proteomes" id="UP000613580">
    <property type="component" value="Unassembled WGS sequence"/>
</dbReference>
<dbReference type="SUPFAM" id="SSF56784">
    <property type="entry name" value="HAD-like"/>
    <property type="match status" value="2"/>
</dbReference>
<dbReference type="InterPro" id="IPR029071">
    <property type="entry name" value="Ubiquitin-like_domsf"/>
</dbReference>
<dbReference type="InterPro" id="IPR004274">
    <property type="entry name" value="FCP1_dom"/>
</dbReference>
<dbReference type="SMART" id="SM00577">
    <property type="entry name" value="CPDc"/>
    <property type="match status" value="2"/>
</dbReference>
<keyword evidence="4" id="KW-0479">Metal-binding</keyword>
<comment type="catalytic activity">
    <reaction evidence="11">
        <text>O-phospho-L-threonyl-[protein] + H2O = L-threonyl-[protein] + phosphate</text>
        <dbReference type="Rhea" id="RHEA:47004"/>
        <dbReference type="Rhea" id="RHEA-COMP:11060"/>
        <dbReference type="Rhea" id="RHEA-COMP:11605"/>
        <dbReference type="ChEBI" id="CHEBI:15377"/>
        <dbReference type="ChEBI" id="CHEBI:30013"/>
        <dbReference type="ChEBI" id="CHEBI:43474"/>
        <dbReference type="ChEBI" id="CHEBI:61977"/>
        <dbReference type="EC" id="3.1.3.16"/>
    </reaction>
</comment>
<dbReference type="InterPro" id="IPR023214">
    <property type="entry name" value="HAD_sf"/>
</dbReference>
<dbReference type="Gene3D" id="3.10.20.90">
    <property type="entry name" value="Phosphatidylinositol 3-kinase Catalytic Subunit, Chain A, domain 1"/>
    <property type="match status" value="2"/>
</dbReference>
<feature type="domain" description="FCP1 homology" evidence="13">
    <location>
        <begin position="790"/>
        <end position="958"/>
    </location>
</feature>
<comment type="catalytic activity">
    <reaction evidence="10">
        <text>O-phospho-L-seryl-[protein] + H2O = L-seryl-[protein] + phosphate</text>
        <dbReference type="Rhea" id="RHEA:20629"/>
        <dbReference type="Rhea" id="RHEA-COMP:9863"/>
        <dbReference type="Rhea" id="RHEA-COMP:11604"/>
        <dbReference type="ChEBI" id="CHEBI:15377"/>
        <dbReference type="ChEBI" id="CHEBI:29999"/>
        <dbReference type="ChEBI" id="CHEBI:43474"/>
        <dbReference type="ChEBI" id="CHEBI:83421"/>
        <dbReference type="EC" id="3.1.3.16"/>
    </reaction>
</comment>
<evidence type="ECO:0000256" key="10">
    <source>
        <dbReference type="ARBA" id="ARBA00047761"/>
    </source>
</evidence>
<evidence type="ECO:0000313" key="14">
    <source>
        <dbReference type="EMBL" id="KAF7322379.1"/>
    </source>
</evidence>
<feature type="domain" description="FCP1 homology" evidence="13">
    <location>
        <begin position="169"/>
        <end position="337"/>
    </location>
</feature>
<dbReference type="PROSITE" id="PS50969">
    <property type="entry name" value="FCP1"/>
    <property type="match status" value="2"/>
</dbReference>
<proteinExistence type="predicted"/>
<evidence type="ECO:0000256" key="7">
    <source>
        <dbReference type="ARBA" id="ARBA00022912"/>
    </source>
</evidence>
<evidence type="ECO:0000256" key="5">
    <source>
        <dbReference type="ARBA" id="ARBA00022801"/>
    </source>
</evidence>
<keyword evidence="7" id="KW-0904">Protein phosphatase</keyword>
<evidence type="ECO:0000313" key="15">
    <source>
        <dbReference type="Proteomes" id="UP000613580"/>
    </source>
</evidence>
<evidence type="ECO:0000256" key="1">
    <source>
        <dbReference type="ARBA" id="ARBA00001946"/>
    </source>
</evidence>
<reference evidence="14" key="1">
    <citation type="submission" date="2020-05" db="EMBL/GenBank/DDBJ databases">
        <title>Mycena genomes resolve the evolution of fungal bioluminescence.</title>
        <authorList>
            <person name="Tsai I.J."/>
        </authorList>
    </citation>
    <scope>NUCLEOTIDE SEQUENCE</scope>
    <source>
        <strain evidence="14">110903Hualien_Pintung</strain>
    </source>
</reference>
<gene>
    <name evidence="14" type="ORF">HMN09_00015800</name>
</gene>
<dbReference type="OrthoDB" id="1711508at2759"/>
<evidence type="ECO:0000256" key="11">
    <source>
        <dbReference type="ARBA" id="ARBA00048336"/>
    </source>
</evidence>
<dbReference type="Gene3D" id="3.40.50.1000">
    <property type="entry name" value="HAD superfamily/HAD-like"/>
    <property type="match status" value="2"/>
</dbReference>
<feature type="compositionally biased region" description="Polar residues" evidence="12">
    <location>
        <begin position="100"/>
        <end position="115"/>
    </location>
</feature>
<dbReference type="SMART" id="SM00213">
    <property type="entry name" value="UBQ"/>
    <property type="match status" value="2"/>
</dbReference>
<dbReference type="InterPro" id="IPR000626">
    <property type="entry name" value="Ubiquitin-like_dom"/>
</dbReference>
<organism evidence="14 15">
    <name type="scientific">Mycena chlorophos</name>
    <name type="common">Agaric fungus</name>
    <name type="synonym">Agaricus chlorophos</name>
    <dbReference type="NCBI Taxonomy" id="658473"/>
    <lineage>
        <taxon>Eukaryota</taxon>
        <taxon>Fungi</taxon>
        <taxon>Dikarya</taxon>
        <taxon>Basidiomycota</taxon>
        <taxon>Agaricomycotina</taxon>
        <taxon>Agaricomycetes</taxon>
        <taxon>Agaricomycetidae</taxon>
        <taxon>Agaricales</taxon>
        <taxon>Marasmiineae</taxon>
        <taxon>Mycenaceae</taxon>
        <taxon>Mycena</taxon>
    </lineage>
</organism>
<dbReference type="Pfam" id="PF03031">
    <property type="entry name" value="NIF"/>
    <property type="match status" value="2"/>
</dbReference>
<evidence type="ECO:0000256" key="2">
    <source>
        <dbReference type="ARBA" id="ARBA00004123"/>
    </source>
</evidence>
<evidence type="ECO:0000259" key="13">
    <source>
        <dbReference type="PROSITE" id="PS50969"/>
    </source>
</evidence>
<sequence>MDVKSVFRLPDPAPETYLEIQFTWAGKPFALSVPESDRVFDLKAALHGLTRVPPERQKVLGLVKGNKALVDQDRIGDLRLNKKFTLIGTPDGEEIKDPSSPCSVPTTAPRSTDPSPKTELENLPDIVNDFDLDLGQDPAALAAYKNDQRNIRKVKEATNALKVNIIHPLRANKKLLVLDIDYTILDTKPLTTGSLPPAECARPRLHEFLEAIYPYYDICIWSQTSWVWLETKLVELEMVGAHRNYQISFVLDKTPMFTVFSTRDNKPWQHSVKALQIIWNHFPQFNASNTIHVDDLGRNFALNPKEGLKISAFKGAGTAQAASDRELDKLARYMVHIAGVADFRTLEHKDWKTVLRSLPPPPPNPFKDAPGTDLASKKPCDLRFVGASRAPSPNFSSTKLLQSFRPIFSHPKALDASWIAKETGHQCWFKITSHYSIITISAPGAPCPPPTRALQDARVLLLVSASGGTTQRSARMALDSKHLAEENKLDSRGVCCGRPSWIGVESALFGASRHVSRFSAMMPNLVLTGPAKSRVRLDQLELGFVLSARGICCDPKIPPIPCVLVSALGAADGSAGEAPALARTWVGPARSWSRTAWSAWLIRNPCGTSRSPDFDASSAPRMDFKSVFRLPDPAPETYLEIQFTWAGKPFALSVPESDRVFDLKAALHGLTRVPPERQKVLGLVKGNKALVDQDRIGDLRLNKKFTLIGTPDGEEIKDPSSPCSVPTTAPRSTDPSPKTELENLPDIVNDFDLDLGQDPAALAAYKNDQRNIRKVKEATNALKVNIIHPLRANKKLLVLDIDYTILDTKPLTTGSLPPAECARPRLHEFLEAIYPHYDICIWSQTSWVWLETKLVELEMVGAHRNYQISFVLDKTPMFTVFSTRDNKPWQHSVKALQIIWNHFPQFNASNTIHVDDLGRNFALNPKEGLKISAFKGAGTAQAASDRELDKLARYMVHIAGVADFRTLEHKDWKTVLRSLPPPPPNP</sequence>
<dbReference type="GO" id="GO:0004722">
    <property type="term" value="F:protein serine/threonine phosphatase activity"/>
    <property type="evidence" value="ECO:0007669"/>
    <property type="project" value="UniProtKB-EC"/>
</dbReference>
<protein>
    <recommendedName>
        <fullName evidence="3">protein-serine/threonine phosphatase</fullName>
        <ecNumber evidence="3">3.1.3.16</ecNumber>
    </recommendedName>
    <alternativeName>
        <fullName evidence="9">Nuclear proteasome inhibitor UBLCP1</fullName>
    </alternativeName>
</protein>
<keyword evidence="6" id="KW-0460">Magnesium</keyword>
<keyword evidence="8" id="KW-0539">Nucleus</keyword>
<evidence type="ECO:0000256" key="6">
    <source>
        <dbReference type="ARBA" id="ARBA00022842"/>
    </source>
</evidence>
<accession>A0A8H6WKV0</accession>
<dbReference type="PANTHER" id="PTHR48493:SF1">
    <property type="entry name" value="UBIQUITIN-LIKE DOMAIN-CONTAINING CTD PHOSPHATASE 1"/>
    <property type="match status" value="1"/>
</dbReference>
<evidence type="ECO:0000256" key="12">
    <source>
        <dbReference type="SAM" id="MobiDB-lite"/>
    </source>
</evidence>
<evidence type="ECO:0000256" key="3">
    <source>
        <dbReference type="ARBA" id="ARBA00013081"/>
    </source>
</evidence>